<evidence type="ECO:0000313" key="3">
    <source>
        <dbReference type="EMBL" id="GFS70129.1"/>
    </source>
</evidence>
<feature type="region of interest" description="Disordered" evidence="1">
    <location>
        <begin position="192"/>
        <end position="244"/>
    </location>
</feature>
<reference evidence="3" key="1">
    <citation type="submission" date="2020-08" db="EMBL/GenBank/DDBJ databases">
        <title>Multicomponent nature underlies the extraordinary mechanical properties of spider dragline silk.</title>
        <authorList>
            <person name="Kono N."/>
            <person name="Nakamura H."/>
            <person name="Mori M."/>
            <person name="Yoshida Y."/>
            <person name="Ohtoshi R."/>
            <person name="Malay A.D."/>
            <person name="Moran D.A.P."/>
            <person name="Tomita M."/>
            <person name="Numata K."/>
            <person name="Arakawa K."/>
        </authorList>
    </citation>
    <scope>NUCLEOTIDE SEQUENCE</scope>
</reference>
<evidence type="ECO:0000259" key="2">
    <source>
        <dbReference type="PROSITE" id="PS00028"/>
    </source>
</evidence>
<dbReference type="PROSITE" id="PS00028">
    <property type="entry name" value="ZINC_FINGER_C2H2_1"/>
    <property type="match status" value="1"/>
</dbReference>
<keyword evidence="4" id="KW-1185">Reference proteome</keyword>
<feature type="non-terminal residue" evidence="3">
    <location>
        <position position="244"/>
    </location>
</feature>
<dbReference type="EMBL" id="BMAW01000651">
    <property type="protein sequence ID" value="GFS70129.1"/>
    <property type="molecule type" value="Genomic_DNA"/>
</dbReference>
<name>A0A8X6MNU2_NEPPI</name>
<sequence length="244" mass="26783">METPQFTKDSLSPSDSASQGDLSSTPVALRTRLNSTQISYRDAALIGQCKICCFMFEDVSKLRVHVLNHKRNTKRRKALEAIDSVCHSSATPKKVPTIHTSQPPAHTQLFDKFKSVFPEMFNEEDNIFPVTSTPKILQYPIIQQSIPSPPSIRAISPLQEDVISTLNQIVSSVSKYIDKTTTICAQNSSLLSSPSVQSLNNSSQLPTVSLSPTPSAAPETQKENPNYNLNSSSHTHLSSNVEVT</sequence>
<protein>
    <recommendedName>
        <fullName evidence="2">C2H2-type domain-containing protein</fullName>
    </recommendedName>
</protein>
<feature type="domain" description="C2H2-type" evidence="2">
    <location>
        <begin position="49"/>
        <end position="69"/>
    </location>
</feature>
<evidence type="ECO:0000256" key="1">
    <source>
        <dbReference type="SAM" id="MobiDB-lite"/>
    </source>
</evidence>
<gene>
    <name evidence="3" type="ORF">NPIL_279671</name>
</gene>
<dbReference type="InterPro" id="IPR013087">
    <property type="entry name" value="Znf_C2H2_type"/>
</dbReference>
<accession>A0A8X6MNU2</accession>
<comment type="caution">
    <text evidence="3">The sequence shown here is derived from an EMBL/GenBank/DDBJ whole genome shotgun (WGS) entry which is preliminary data.</text>
</comment>
<proteinExistence type="predicted"/>
<feature type="compositionally biased region" description="Low complexity" evidence="1">
    <location>
        <begin position="192"/>
        <end position="205"/>
    </location>
</feature>
<dbReference type="AlphaFoldDB" id="A0A8X6MNU2"/>
<dbReference type="Proteomes" id="UP000887013">
    <property type="component" value="Unassembled WGS sequence"/>
</dbReference>
<feature type="region of interest" description="Disordered" evidence="1">
    <location>
        <begin position="1"/>
        <end position="25"/>
    </location>
</feature>
<evidence type="ECO:0000313" key="4">
    <source>
        <dbReference type="Proteomes" id="UP000887013"/>
    </source>
</evidence>
<feature type="compositionally biased region" description="Low complexity" evidence="1">
    <location>
        <begin position="226"/>
        <end position="244"/>
    </location>
</feature>
<organism evidence="3 4">
    <name type="scientific">Nephila pilipes</name>
    <name type="common">Giant wood spider</name>
    <name type="synonym">Nephila maculata</name>
    <dbReference type="NCBI Taxonomy" id="299642"/>
    <lineage>
        <taxon>Eukaryota</taxon>
        <taxon>Metazoa</taxon>
        <taxon>Ecdysozoa</taxon>
        <taxon>Arthropoda</taxon>
        <taxon>Chelicerata</taxon>
        <taxon>Arachnida</taxon>
        <taxon>Araneae</taxon>
        <taxon>Araneomorphae</taxon>
        <taxon>Entelegynae</taxon>
        <taxon>Araneoidea</taxon>
        <taxon>Nephilidae</taxon>
        <taxon>Nephila</taxon>
    </lineage>
</organism>